<dbReference type="GO" id="GO:0097347">
    <property type="term" value="C:TAM protein secretion complex"/>
    <property type="evidence" value="ECO:0007669"/>
    <property type="project" value="TreeGrafter"/>
</dbReference>
<protein>
    <recommendedName>
        <fullName evidence="6">Translocation and assembly module TamB C-terminal domain-containing protein</fullName>
    </recommendedName>
</protein>
<evidence type="ECO:0000259" key="6">
    <source>
        <dbReference type="Pfam" id="PF04357"/>
    </source>
</evidence>
<dbReference type="PANTHER" id="PTHR36985">
    <property type="entry name" value="TRANSLOCATION AND ASSEMBLY MODULE SUBUNIT TAMB"/>
    <property type="match status" value="1"/>
</dbReference>
<dbReference type="KEGG" id="rga:RGR602_CH03772"/>
<evidence type="ECO:0000313" key="8">
    <source>
        <dbReference type="Proteomes" id="UP000031368"/>
    </source>
</evidence>
<reference evidence="7 8" key="1">
    <citation type="submission" date="2013-11" db="EMBL/GenBank/DDBJ databases">
        <title>Complete genome sequence of Rhizobium gallicum bv. gallicum R602.</title>
        <authorList>
            <person name="Bustos P."/>
            <person name="Santamaria R.I."/>
            <person name="Lozano L."/>
            <person name="Acosta J.L."/>
            <person name="Ormeno-Orrillo E."/>
            <person name="Rogel M.A."/>
            <person name="Romero D."/>
            <person name="Cevallos M.A."/>
            <person name="Martinez-Romero E."/>
            <person name="Gonzalez V."/>
        </authorList>
    </citation>
    <scope>NUCLEOTIDE SEQUENCE [LARGE SCALE GENOMIC DNA]</scope>
    <source>
        <strain evidence="7 8">R602</strain>
    </source>
</reference>
<keyword evidence="2 5" id="KW-0812">Transmembrane</keyword>
<comment type="subcellular location">
    <subcellularLocation>
        <location evidence="1">Membrane</location>
        <topology evidence="1">Single-pass membrane protein</topology>
    </subcellularLocation>
</comment>
<dbReference type="GO" id="GO:0009306">
    <property type="term" value="P:protein secretion"/>
    <property type="evidence" value="ECO:0007669"/>
    <property type="project" value="InterPro"/>
</dbReference>
<evidence type="ECO:0000256" key="5">
    <source>
        <dbReference type="SAM" id="Phobius"/>
    </source>
</evidence>
<dbReference type="GO" id="GO:0005886">
    <property type="term" value="C:plasma membrane"/>
    <property type="evidence" value="ECO:0007669"/>
    <property type="project" value="InterPro"/>
</dbReference>
<evidence type="ECO:0000256" key="4">
    <source>
        <dbReference type="ARBA" id="ARBA00023136"/>
    </source>
</evidence>
<evidence type="ECO:0000256" key="1">
    <source>
        <dbReference type="ARBA" id="ARBA00004167"/>
    </source>
</evidence>
<evidence type="ECO:0000256" key="2">
    <source>
        <dbReference type="ARBA" id="ARBA00022692"/>
    </source>
</evidence>
<dbReference type="Pfam" id="PF04357">
    <property type="entry name" value="TamB"/>
    <property type="match status" value="1"/>
</dbReference>
<feature type="domain" description="Translocation and assembly module TamB C-terminal" evidence="6">
    <location>
        <begin position="1792"/>
        <end position="2140"/>
    </location>
</feature>
<evidence type="ECO:0000256" key="3">
    <source>
        <dbReference type="ARBA" id="ARBA00022989"/>
    </source>
</evidence>
<feature type="transmembrane region" description="Helical" evidence="5">
    <location>
        <begin position="12"/>
        <end position="35"/>
    </location>
</feature>
<dbReference type="Proteomes" id="UP000031368">
    <property type="component" value="Chromosome"/>
</dbReference>
<keyword evidence="4 5" id="KW-0472">Membrane</keyword>
<sequence length="2140" mass="217985">MQALTKFVSWTIRVIGVATGAALILAAIAIAIFGFTSFGSRIVTEEVAEALSNRDMKITVREPSGLLTGGLRAAEITVSDTRGVFAQITGLSIDWNPLALLRGAFHASELSLRSVNIIRKPVRTIPSPPTSGEDEGFSLPIKIDVDRIAISDINLSEKFAGRAFTLTAGGNLQADQNGGNGVINISRHDVPDAKLSADLAFMPDQNQLRLKAQLSEPKGGLVAAFLSLPGDPSVDIVVDGEGPVSDWNGRLQAALDGQQRASIKGHHALTQDGLHHLDLKGGGDLSTLLPPAFRPLFSGQTNIDVSATFNRGKLDIQTGNIATGSVVIAASGTLDRAGNNSLNVNVLGTSGPVDFRWPLADGEARFMVTGLNLALTGDAQSARLNASASLDAATLPQATIGNVKLTAKSDAFNLAKRSGAVQLRMVAGDTTFLNPDVNRAIQGPVTLAAPLQIAADGVGFNGTTFESANASGTVNGSYKLTDNTLTGNAKLTVQPAALPPAIAPRFDTPISIDTQIAGTIPSKINLSDLVVKSGTIETAGSVVLDGESLTASLSGRLPDVKKVLETAEGEASYTVNASGPLTALAIKANLKAATLRTAGRTLGDLDVNISGAADPDAPQGTINAKVTIDGQPIIIVADAQSKGGVINVPSLSADVGSNRLRGNIQLSSRFEPTGALTFDFPDIGLLAALGGQRAQGDLKGALDIANDNGKIALKVAATGNGLQRDTFSIVRPDIAITVTDLKAFSANGVVKAGEMSAGANKLAEPVLNFVQHQNRTKFDLNAAYDDHPVLAEGDLETKAGATTIRLDRFSGKPRNIPVELSRPAEIAIANGQAALSGLTVKTGSGSVAVTGSAGETLDINAVISDLPASLANGFVPRLNAEGAVSGTVSVKGTPATPIADFKLDWKNAATSHTRSAHLAPFGVAATGKFADNKLDFDASVDGSEGLSLKSRGNVVVAGTGGQSLKIDADVVNLPARIANSFVPGLAAEGTISGTAKASGTPTAPAVDFDLDWKDAATSQTKGAGLKALGLSTTGKFADNRLDFDANLSGPAETGLKANGNVVIAGTAVQNLDVNANLNNVPASIANSFVPGLAAEGTISGTAKASGTPTAPAVDFDLDWKDAATSQTKQAKLAPFGLSATGKLADNKLDFDADLTGAANTGLSADGNIVIAGTAVQSLDVNANLNNVPASIANSFVPGLAAEGTISGTAKASGTPTAPAVDFDLDWKDAATSQTKQAKLAPFGLSATGKLADNKLDFDADLTGAANTGLSADGNIVIAGTAVQNLDVNANLNNVPASIANSFVPGLAAEGTISGTAKASGTLAAPAVDFDLDWKDAATSQTKGAGLKALELSTTGKFADNRLDFDTSANAADGVALKAAGKVVVAEKTIQSLEIDANVTNVPASIANGFVPGLAAGGTVSGRVTASGTLSSPAVDFRLDWKDLATSQTKGAKLSSLNLSARGKFADNKLDFDANASGADGASLKANGNVAIAGKTVESLKVDADIADLPAGIANNFVPGLAAEGVLSGTVVAGGSLASPTADFKLNWKNAATSHTKKAGLSQLVVNATGKLANNRLDFDANMNGADNVTLKAGGNVMIEGTVVKSLKVDANVSNLPASVANGFVPGLAAEGTISGTASVSGPLSAPKVDFKLNWKNAATSQTKGAGLSPFAVTANGKLADNTLTIDTDLTGDSGLSVKGGGTVAITGSRALNLQFRGNLPFAILGAQLAQQGFVVDGTADIDLRITGTAAGPVINGSIATSGAKLVDVRRNLALNNVVANITMNGEQATISRLSGNFASGGSVTASGTVGIRPGSGYPVNIEVRLNRAVYVDGTLVVATVDGNLGLRGPLLTNPVLSGRLNVEKASITVPDKLPTSLREINIKHVNAPPAVRAQLRDENAQKAGEKSTTLALDLHISAPSKIFVRGRGIDSELGGSVTIRGTAATPVVSGGFTMRRGRLTMLNRRLNFTDKSRITFAGDLTPALDMEASSTSGTTTLIVDVTGLATDPSITFSSSPTLPQDEVLAQLIFGQSMSKLSPVQIAQLADAVSQLAGGRSTSLFEGLRNQLGVDDLNISTDEKGQTSVSVGRYLNERTYFELQQGGEAGAKAIINLDVGRGVKLRGAAGGNGAGEAGIVYEHEY</sequence>
<dbReference type="PANTHER" id="PTHR36985:SF1">
    <property type="entry name" value="TRANSLOCATION AND ASSEMBLY MODULE SUBUNIT TAMB"/>
    <property type="match status" value="1"/>
</dbReference>
<accession>A0A0B4X7C7</accession>
<keyword evidence="8" id="KW-1185">Reference proteome</keyword>
<dbReference type="RefSeq" id="WP_039846323.1">
    <property type="nucleotide sequence ID" value="NZ_CP006877.1"/>
</dbReference>
<dbReference type="HOGENOM" id="CLU_002202_0_0_5"/>
<name>A0A0B4X7C7_9HYPH</name>
<keyword evidence="3 5" id="KW-1133">Transmembrane helix</keyword>
<organism evidence="7 8">
    <name type="scientific">Rhizobium gallicum bv. gallicum R602sp</name>
    <dbReference type="NCBI Taxonomy" id="1041138"/>
    <lineage>
        <taxon>Bacteria</taxon>
        <taxon>Pseudomonadati</taxon>
        <taxon>Pseudomonadota</taxon>
        <taxon>Alphaproteobacteria</taxon>
        <taxon>Hyphomicrobiales</taxon>
        <taxon>Rhizobiaceae</taxon>
        <taxon>Rhizobium/Agrobacterium group</taxon>
        <taxon>Rhizobium</taxon>
    </lineage>
</organism>
<proteinExistence type="predicted"/>
<gene>
    <name evidence="7" type="ORF">RGR602_CH03772</name>
</gene>
<evidence type="ECO:0000313" key="7">
    <source>
        <dbReference type="EMBL" id="AJD43071.1"/>
    </source>
</evidence>
<dbReference type="InterPro" id="IPR007452">
    <property type="entry name" value="TamB_C"/>
</dbReference>
<dbReference type="EMBL" id="CP006877">
    <property type="protein sequence ID" value="AJD43071.1"/>
    <property type="molecule type" value="Genomic_DNA"/>
</dbReference>